<comment type="similarity">
    <text evidence="1">Belongs to the phage and mitochondrial RNA polymerase family.</text>
</comment>
<dbReference type="PANTHER" id="PTHR10102">
    <property type="entry name" value="DNA-DIRECTED RNA POLYMERASE, MITOCHONDRIAL"/>
    <property type="match status" value="1"/>
</dbReference>
<keyword evidence="4" id="KW-0808">Transferase</keyword>
<evidence type="ECO:0000256" key="5">
    <source>
        <dbReference type="ARBA" id="ARBA00022695"/>
    </source>
</evidence>
<protein>
    <recommendedName>
        <fullName evidence="2">DNA-directed RNA polymerase</fullName>
        <ecNumber evidence="2">2.7.7.6</ecNumber>
    </recommendedName>
</protein>
<dbReference type="SUPFAM" id="SSF56672">
    <property type="entry name" value="DNA/RNA polymerases"/>
    <property type="match status" value="1"/>
</dbReference>
<dbReference type="InterPro" id="IPR037159">
    <property type="entry name" value="RNA_POL_N_sf"/>
</dbReference>
<dbReference type="PROSITE" id="PS00489">
    <property type="entry name" value="RNA_POL_PHAGE_2"/>
    <property type="match status" value="1"/>
</dbReference>
<dbReference type="GO" id="GO:0003677">
    <property type="term" value="F:DNA binding"/>
    <property type="evidence" value="ECO:0007669"/>
    <property type="project" value="InterPro"/>
</dbReference>
<evidence type="ECO:0000256" key="7">
    <source>
        <dbReference type="ARBA" id="ARBA00048552"/>
    </source>
</evidence>
<proteinExistence type="inferred from homology"/>
<sequence>MIIRQAYKQLATTRSHLNALSRSSQLANLPLVNQANNSMSLSQQISNQSLFQQQQYSFSAASAGSEILKKVRKLSKKEQEESLKIQEEPKRQHIFKEIPNIEADIEEMRADGLTNINISRKKEQIRETKIIQEQQKEKEMEEQEHQFDFYKGKSDKAKQDRNYQRMIMDTYDCVKFLNKLPLGVLEESLSVFRSHLFNMSDRKMIAVRIFEILQKEYQIEQQQKLSGDGEILANSQDKKVEDFIGHNGDESLMIVANQVYASMQTILEFMDKGIKGLLSGDMSVYIIQQIQTSIEKYMKTFNDISAEIDLILQKQISVEQFLQENFQVGMNGQNQVNNPNYESLENFESYMLMLDQKDWKKSIQVQDTISYQSPGSLINPDMLKNSKVLSSPNQISQIHFENPENMKIFMQNRVKQVQDTQQERLEALKKEINFLINKLYQEVCKTAFNLDKYRLPVHGVQYPQFENPMNLFQRQLKIEELSFELSQNKYKNQLDSLIKIGRGDQLAVSHRYILSWMRLLETSIAEQQKIFIKRGNLDPKNSKIGYYLIQMPSEKIASLCVLHLMKHLFKQFIHDIRQFDDEDFTEKIEQNHEIKIPAIQLFDELGKLFEKELKNTLMTGKKSQKKPDDEEDILQEDMEQEIGDERNALNKKIAKHMLMEDNFIGHLPRDVQLKIGAFLTNLMCKNLKYKIGNKSYLLLKPQVLKQQEKKYLGYIIFNRSFIETFVGELDKIHDLSLQLERSLPMIYQPAPWKNFTFGGYYLKQTKMAKVIPNFKEAQKYLQRVDLTNMCQVLDILGSVKWRINRRILEIIEYVWSIGGGLGEVPKRFNDRQITPEMIKETNFREKLKLLKEHQKNRETHALRCEFLLRLSIAQSFKHVNQIYFPHNMDFRGRVYPIPPHLNHMGADVNRGLLQFAEGQPLGKDGLFWLKVHVSNKIGKDKLPIVDRAAYAESEMDMIHRCADDPKNNLDWLQSDNPWQTLSAMIELSQAVRCKNPEEYISYQHVHVDGSCNGMQHYAALGRDDRGARQVNLADSERPGDVYTAILRLVIEHIENEQDQALHEVAEGLKGNVNRKTIKQTVMTSVYGVTFIGARKQIQRQLKDRKLYETNGELYKASQYLAKVTIKCIGDLFRDANNIKEWFSKCAKVVASTNEPVRWITPLGLPCVQPYKSVSNQSVIKTILQQITVADSLDDQPVNKQKQNSAFPPNFVHSLDSTHMMYTALECKRKGIVFAAVHDSFWAHPSNITEMNATLRQQFVTLHGSSVLENLYENFTSRYPNEKFPEIPKRGSFDLNEVRKSTYFFS</sequence>
<dbReference type="FunFam" id="1.10.150.20:FF:000041">
    <property type="entry name" value="DNA-directed RNA polymerase"/>
    <property type="match status" value="1"/>
</dbReference>
<keyword evidence="6" id="KW-0804">Transcription</keyword>
<evidence type="ECO:0000256" key="4">
    <source>
        <dbReference type="ARBA" id="ARBA00022679"/>
    </source>
</evidence>
<dbReference type="Pfam" id="PF14700">
    <property type="entry name" value="RPOL_N"/>
    <property type="match status" value="1"/>
</dbReference>
<evidence type="ECO:0000256" key="6">
    <source>
        <dbReference type="ARBA" id="ARBA00023163"/>
    </source>
</evidence>
<dbReference type="EMBL" id="JN383845">
    <property type="protein sequence ID" value="AEV66615.1"/>
    <property type="molecule type" value="Genomic_DNA"/>
</dbReference>
<dbReference type="Gene3D" id="1.10.287.280">
    <property type="match status" value="1"/>
</dbReference>
<dbReference type="GO" id="GO:0006390">
    <property type="term" value="P:mitochondrial transcription"/>
    <property type="evidence" value="ECO:0007669"/>
    <property type="project" value="TreeGrafter"/>
</dbReference>
<dbReference type="InterPro" id="IPR029262">
    <property type="entry name" value="RPOL_N"/>
</dbReference>
<dbReference type="Gene3D" id="1.10.150.20">
    <property type="entry name" value="5' to 3' exonuclease, C-terminal subdomain"/>
    <property type="match status" value="1"/>
</dbReference>
<dbReference type="Pfam" id="PF00940">
    <property type="entry name" value="RNA_pol"/>
    <property type="match status" value="1"/>
</dbReference>
<dbReference type="InterPro" id="IPR043502">
    <property type="entry name" value="DNA/RNA_pol_sf"/>
</dbReference>
<reference evidence="8" key="1">
    <citation type="journal article" date="2012" name="Genome Biol. Evol.">
        <title>The Oxytricha trifallax mitochondrial genome.</title>
        <authorList>
            <person name="Swart E.C."/>
            <person name="Nowacki M."/>
            <person name="Shum J."/>
            <person name="Stiles H."/>
            <person name="Higgins B.P."/>
            <person name="Doak T.G."/>
            <person name="Schotanus K."/>
            <person name="Magrini V.J."/>
            <person name="Minx P."/>
            <person name="Mardis E.R."/>
            <person name="Landweber L.F."/>
        </authorList>
    </citation>
    <scope>NUCLEOTIDE SEQUENCE</scope>
</reference>
<dbReference type="GO" id="GO:0003899">
    <property type="term" value="F:DNA-directed RNA polymerase activity"/>
    <property type="evidence" value="ECO:0007669"/>
    <property type="project" value="UniProtKB-EC"/>
</dbReference>
<keyword evidence="3" id="KW-0240">DNA-directed RNA polymerase</keyword>
<name>G9HRK4_9SPIT</name>
<evidence type="ECO:0000256" key="1">
    <source>
        <dbReference type="ARBA" id="ARBA00009493"/>
    </source>
</evidence>
<dbReference type="GO" id="GO:0034245">
    <property type="term" value="C:mitochondrial DNA-directed RNA polymerase complex"/>
    <property type="evidence" value="ECO:0007669"/>
    <property type="project" value="TreeGrafter"/>
</dbReference>
<dbReference type="InterPro" id="IPR002092">
    <property type="entry name" value="DNA-dir_Rpol_phage-type"/>
</dbReference>
<dbReference type="PANTHER" id="PTHR10102:SF0">
    <property type="entry name" value="DNA-DIRECTED RNA POLYMERASE, MITOCHONDRIAL"/>
    <property type="match status" value="1"/>
</dbReference>
<dbReference type="InterPro" id="IPR046950">
    <property type="entry name" value="DNA-dir_Rpol_C_phage-type"/>
</dbReference>
<dbReference type="Gene3D" id="1.10.1320.10">
    <property type="entry name" value="DNA-directed RNA polymerase, N-terminal domain"/>
    <property type="match status" value="1"/>
</dbReference>
<evidence type="ECO:0000313" key="8">
    <source>
        <dbReference type="EMBL" id="AEV66615.1"/>
    </source>
</evidence>
<dbReference type="SMART" id="SM01311">
    <property type="entry name" value="RPOL_N"/>
    <property type="match status" value="1"/>
</dbReference>
<dbReference type="EC" id="2.7.7.6" evidence="2"/>
<evidence type="ECO:0000256" key="3">
    <source>
        <dbReference type="ARBA" id="ARBA00022478"/>
    </source>
</evidence>
<keyword evidence="5" id="KW-0548">Nucleotidyltransferase</keyword>
<comment type="catalytic activity">
    <reaction evidence="7">
        <text>RNA(n) + a ribonucleoside 5'-triphosphate = RNA(n+1) + diphosphate</text>
        <dbReference type="Rhea" id="RHEA:21248"/>
        <dbReference type="Rhea" id="RHEA-COMP:14527"/>
        <dbReference type="Rhea" id="RHEA-COMP:17342"/>
        <dbReference type="ChEBI" id="CHEBI:33019"/>
        <dbReference type="ChEBI" id="CHEBI:61557"/>
        <dbReference type="ChEBI" id="CHEBI:140395"/>
        <dbReference type="EC" id="2.7.7.6"/>
    </reaction>
</comment>
<accession>G9HRK4</accession>
<organism evidence="8">
    <name type="scientific">Oxytricha trifallax</name>
    <dbReference type="NCBI Taxonomy" id="1172189"/>
    <lineage>
        <taxon>Eukaryota</taxon>
        <taxon>Sar</taxon>
        <taxon>Alveolata</taxon>
        <taxon>Ciliophora</taxon>
        <taxon>Intramacronucleata</taxon>
        <taxon>Spirotrichea</taxon>
        <taxon>Stichotrichia</taxon>
        <taxon>Sporadotrichida</taxon>
        <taxon>Oxytrichidae</taxon>
        <taxon>Oxytrichinae</taxon>
        <taxon>Oxytricha</taxon>
    </lineage>
</organism>
<evidence type="ECO:0000256" key="2">
    <source>
        <dbReference type="ARBA" id="ARBA00012418"/>
    </source>
</evidence>